<proteinExistence type="predicted"/>
<accession>A0A1H4II21</accession>
<name>A0A1H4II21_RHOJO</name>
<protein>
    <submittedName>
        <fullName evidence="2">Uncharacterized protein</fullName>
    </submittedName>
</protein>
<feature type="compositionally biased region" description="Polar residues" evidence="1">
    <location>
        <begin position="16"/>
        <end position="32"/>
    </location>
</feature>
<dbReference type="EMBL" id="FNTL01000002">
    <property type="protein sequence ID" value="SEB33741.1"/>
    <property type="molecule type" value="Genomic_DNA"/>
</dbReference>
<feature type="compositionally biased region" description="Gly residues" evidence="1">
    <location>
        <begin position="209"/>
        <end position="218"/>
    </location>
</feature>
<organism evidence="2 3">
    <name type="scientific">Rhodococcus jostii</name>
    <dbReference type="NCBI Taxonomy" id="132919"/>
    <lineage>
        <taxon>Bacteria</taxon>
        <taxon>Bacillati</taxon>
        <taxon>Actinomycetota</taxon>
        <taxon>Actinomycetes</taxon>
        <taxon>Mycobacteriales</taxon>
        <taxon>Nocardiaceae</taxon>
        <taxon>Rhodococcus</taxon>
    </lineage>
</organism>
<dbReference type="AlphaFoldDB" id="A0A1H4II21"/>
<sequence>MRRPSRNPHPWCCPSRPNQTTPRQNQGTSNLKPPNRSLKRQSRSSHPAESPKHATTAAPHRYGPLLLRSIYPRRCTQHCANSRSRNGSATARPRDRTAKWSSMQLRGTLANFNAVGAQKNLNQALGSSSGGRPVHNRAADGTAKSRLVYPLPGSLPPIPQHSMRLPKSGRRVAAARWSSTHSACISVSGLTETDNRTGARTSIIESGEVVGGEDGPGGDPCPDMVTR</sequence>
<evidence type="ECO:0000256" key="1">
    <source>
        <dbReference type="SAM" id="MobiDB-lite"/>
    </source>
</evidence>
<evidence type="ECO:0000313" key="2">
    <source>
        <dbReference type="EMBL" id="SEB33741.1"/>
    </source>
</evidence>
<evidence type="ECO:0000313" key="3">
    <source>
        <dbReference type="Proteomes" id="UP000183407"/>
    </source>
</evidence>
<feature type="compositionally biased region" description="Polar residues" evidence="1">
    <location>
        <begin position="194"/>
        <end position="204"/>
    </location>
</feature>
<feature type="region of interest" description="Disordered" evidence="1">
    <location>
        <begin position="147"/>
        <end position="167"/>
    </location>
</feature>
<feature type="compositionally biased region" description="Polar residues" evidence="1">
    <location>
        <begin position="79"/>
        <end position="89"/>
    </location>
</feature>
<dbReference type="Proteomes" id="UP000183407">
    <property type="component" value="Unassembled WGS sequence"/>
</dbReference>
<reference evidence="3" key="1">
    <citation type="submission" date="2016-10" db="EMBL/GenBank/DDBJ databases">
        <authorList>
            <person name="Varghese N."/>
        </authorList>
    </citation>
    <scope>NUCLEOTIDE SEQUENCE [LARGE SCALE GENOMIC DNA]</scope>
    <source>
        <strain evidence="3">DSM 44719</strain>
    </source>
</reference>
<gene>
    <name evidence="2" type="ORF">SAMN04490220_0020</name>
</gene>
<feature type="region of interest" description="Disordered" evidence="1">
    <location>
        <begin position="1"/>
        <end position="64"/>
    </location>
</feature>
<feature type="region of interest" description="Disordered" evidence="1">
    <location>
        <begin position="194"/>
        <end position="227"/>
    </location>
</feature>
<feature type="region of interest" description="Disordered" evidence="1">
    <location>
        <begin position="79"/>
        <end position="99"/>
    </location>
</feature>